<feature type="region of interest" description="Disordered" evidence="7">
    <location>
        <begin position="1"/>
        <end position="29"/>
    </location>
</feature>
<keyword evidence="3 6" id="KW-0949">S-adenosyl-L-methionine</keyword>
<dbReference type="Gene3D" id="3.40.50.150">
    <property type="entry name" value="Vaccinia Virus protein VP39"/>
    <property type="match status" value="1"/>
</dbReference>
<comment type="similarity">
    <text evidence="6">Belongs to the class I-like SAM-binding methyltransferase superfamily. RNA M5U methyltransferase family.</text>
</comment>
<comment type="catalytic activity">
    <reaction evidence="5">
        <text>uridine(54) in tRNA + S-adenosyl-L-methionine = 5-methyluridine(54) in tRNA + S-adenosyl-L-homocysteine + H(+)</text>
        <dbReference type="Rhea" id="RHEA:42712"/>
        <dbReference type="Rhea" id="RHEA-COMP:10167"/>
        <dbReference type="Rhea" id="RHEA-COMP:10193"/>
        <dbReference type="ChEBI" id="CHEBI:15378"/>
        <dbReference type="ChEBI" id="CHEBI:57856"/>
        <dbReference type="ChEBI" id="CHEBI:59789"/>
        <dbReference type="ChEBI" id="CHEBI:65315"/>
        <dbReference type="ChEBI" id="CHEBI:74447"/>
        <dbReference type="EC" id="2.1.1.35"/>
    </reaction>
    <physiologicalReaction direction="left-to-right" evidence="5">
        <dbReference type="Rhea" id="RHEA:42713"/>
    </physiologicalReaction>
</comment>
<dbReference type="PROSITE" id="PS51687">
    <property type="entry name" value="SAM_MT_RNA_M5U"/>
    <property type="match status" value="1"/>
</dbReference>
<proteinExistence type="inferred from homology"/>
<reference evidence="9" key="1">
    <citation type="submission" date="2022-12" db="EMBL/GenBank/DDBJ databases">
        <title>Chromosome-level genome assembly of the bean flower thrips Megalurothrips usitatus.</title>
        <authorList>
            <person name="Ma L."/>
            <person name="Liu Q."/>
            <person name="Li H."/>
            <person name="Cai W."/>
        </authorList>
    </citation>
    <scope>NUCLEOTIDE SEQUENCE</scope>
    <source>
        <strain evidence="9">Cailab_2022a</strain>
    </source>
</reference>
<feature type="compositionally biased region" description="Pro residues" evidence="7">
    <location>
        <begin position="667"/>
        <end position="701"/>
    </location>
</feature>
<dbReference type="SUPFAM" id="SSF53335">
    <property type="entry name" value="S-adenosyl-L-methionine-dependent methyltransferases"/>
    <property type="match status" value="1"/>
</dbReference>
<evidence type="ECO:0000256" key="6">
    <source>
        <dbReference type="PROSITE-ProRule" id="PRU01024"/>
    </source>
</evidence>
<comment type="caution">
    <text evidence="6">Lacks conserved residue(s) required for the propagation of feature annotation.</text>
</comment>
<feature type="domain" description="Methyltransferase" evidence="8">
    <location>
        <begin position="401"/>
        <end position="464"/>
    </location>
</feature>
<dbReference type="AlphaFoldDB" id="A0AAV7XXI1"/>
<dbReference type="InterPro" id="IPR010280">
    <property type="entry name" value="U5_MeTrfase_fam"/>
</dbReference>
<dbReference type="PANTHER" id="PTHR45904:SF2">
    <property type="entry name" value="TRNA (URACIL-5-)-METHYLTRANSFERASE HOMOLOG A"/>
    <property type="match status" value="1"/>
</dbReference>
<feature type="binding site" evidence="6">
    <location>
        <position position="380"/>
    </location>
    <ligand>
        <name>S-adenosyl-L-methionine</name>
        <dbReference type="ChEBI" id="CHEBI:59789"/>
    </ligand>
</feature>
<dbReference type="Gene3D" id="2.40.50.1070">
    <property type="match status" value="1"/>
</dbReference>
<feature type="compositionally biased region" description="Gly residues" evidence="7">
    <location>
        <begin position="639"/>
        <end position="655"/>
    </location>
</feature>
<comment type="caution">
    <text evidence="9">The sequence shown here is derived from an EMBL/GenBank/DDBJ whole genome shotgun (WGS) entry which is preliminary data.</text>
</comment>
<evidence type="ECO:0000256" key="5">
    <source>
        <dbReference type="ARBA" id="ARBA00047278"/>
    </source>
</evidence>
<evidence type="ECO:0000256" key="3">
    <source>
        <dbReference type="ARBA" id="ARBA00022691"/>
    </source>
</evidence>
<evidence type="ECO:0000256" key="1">
    <source>
        <dbReference type="ARBA" id="ARBA00022603"/>
    </source>
</evidence>
<name>A0AAV7XXI1_9NEOP</name>
<dbReference type="EMBL" id="JAPTSV010000001">
    <property type="protein sequence ID" value="KAJ1531446.1"/>
    <property type="molecule type" value="Genomic_DNA"/>
</dbReference>
<feature type="compositionally biased region" description="Pro residues" evidence="7">
    <location>
        <begin position="755"/>
        <end position="764"/>
    </location>
</feature>
<sequence length="764" mass="82430">MAAGTGEPKTSNGTDEGNNMVNGKTPTNPAISVKAKVTGLPSSYCLEDFRKWLRDELQVTFTDSSVLPSAANIVVLTCADEEQLELAIQSISNQKWRGNELTCTRATSSDFKRKHNNRLDDEIGGKKAKHLTPREKVFRFNCSNQHLSYKEQLVQLHEEARNGTRHLGEVLVSHNPDLLGWWHNQLQKHKGDALLLQKVVGSPIVDGYRNKYDFKIGLDPDTKQPVVGLKLDYQSDLAISVKPGDEFKQFPDSMKKVVQVFDGYIKSSKLAPYSSASGHWRNVVVRVGSNNEALIMVILHPRDLATEEVDGVKSDLVDFFVNREGKDCGVVSIYFKLCFVEKNSSESEKPAEKLWGKDCIEDEFSDIGVSFVISPTSFFQVNKSAGEKLYSAIAELAHVDQDTSVLDICCASGGISLTLAKKAKEVFGIDVVESSINDAKVNAEKNNASNCEFITGRAEEVVSSVIKKTTGKKVLVVIDPPRDGVGPSVVAELRKCPKVSKVVYIVSSQRVIHKNFMEFAAPAFFTKQPTKPFLPVRVIPVDLAPHTLHCCLVVLLERVDPMKYDVMPGIPMPMPMGPLPMGPMPVPPMMGPGPPMGPRPPMGPCVPGAPRVPRPIGPMGPMGAGPMGPRPPLGAPRSGPGGPRGPIGGPRGLGPGPRPGPGLRAGPPGPARPLRPPPPPSLVRGPGPGPRPRPLPPPAQGPPGRGKGRGGGPGPMPRPRNMNMSMNMPGPGDNFYQDDPLDGPSFFGPEADVQPPLPPAGAYW</sequence>
<keyword evidence="1 6" id="KW-0489">Methyltransferase</keyword>
<feature type="compositionally biased region" description="Gly residues" evidence="7">
    <location>
        <begin position="703"/>
        <end position="713"/>
    </location>
</feature>
<dbReference type="InterPro" id="IPR029063">
    <property type="entry name" value="SAM-dependent_MTases_sf"/>
</dbReference>
<dbReference type="PANTHER" id="PTHR45904">
    <property type="entry name" value="TRNA (URACIL-5-)-METHYLTRANSFERASE"/>
    <property type="match status" value="1"/>
</dbReference>
<dbReference type="GO" id="GO:0030697">
    <property type="term" value="F:tRNA (uracil(54)-C5)-methyltransferase activity, S-adenosyl methionine-dependent"/>
    <property type="evidence" value="ECO:0007669"/>
    <property type="project" value="UniProtKB-EC"/>
</dbReference>
<feature type="binding site" evidence="6">
    <location>
        <position position="479"/>
    </location>
    <ligand>
        <name>S-adenosyl-L-methionine</name>
        <dbReference type="ChEBI" id="CHEBI:59789"/>
    </ligand>
</feature>
<evidence type="ECO:0000256" key="7">
    <source>
        <dbReference type="SAM" id="MobiDB-lite"/>
    </source>
</evidence>
<dbReference type="GO" id="GO:0032259">
    <property type="term" value="P:methylation"/>
    <property type="evidence" value="ECO:0007669"/>
    <property type="project" value="UniProtKB-KW"/>
</dbReference>
<evidence type="ECO:0000259" key="8">
    <source>
        <dbReference type="Pfam" id="PF13847"/>
    </source>
</evidence>
<evidence type="ECO:0000256" key="2">
    <source>
        <dbReference type="ARBA" id="ARBA00022679"/>
    </source>
</evidence>
<dbReference type="InterPro" id="IPR045850">
    <property type="entry name" value="TRM2_met"/>
</dbReference>
<dbReference type="GO" id="GO:0003723">
    <property type="term" value="F:RNA binding"/>
    <property type="evidence" value="ECO:0007669"/>
    <property type="project" value="TreeGrafter"/>
</dbReference>
<feature type="compositionally biased region" description="Polar residues" evidence="7">
    <location>
        <begin position="8"/>
        <end position="29"/>
    </location>
</feature>
<feature type="binding site" evidence="6">
    <location>
        <position position="430"/>
    </location>
    <ligand>
        <name>S-adenosyl-L-methionine</name>
        <dbReference type="ChEBI" id="CHEBI:59789"/>
    </ligand>
</feature>
<dbReference type="Pfam" id="PF13847">
    <property type="entry name" value="Methyltransf_31"/>
    <property type="match status" value="1"/>
</dbReference>
<organism evidence="9 10">
    <name type="scientific">Megalurothrips usitatus</name>
    <name type="common">bean blossom thrips</name>
    <dbReference type="NCBI Taxonomy" id="439358"/>
    <lineage>
        <taxon>Eukaryota</taxon>
        <taxon>Metazoa</taxon>
        <taxon>Ecdysozoa</taxon>
        <taxon>Arthropoda</taxon>
        <taxon>Hexapoda</taxon>
        <taxon>Insecta</taxon>
        <taxon>Pterygota</taxon>
        <taxon>Neoptera</taxon>
        <taxon>Paraneoptera</taxon>
        <taxon>Thysanoptera</taxon>
        <taxon>Terebrantia</taxon>
        <taxon>Thripoidea</taxon>
        <taxon>Thripidae</taxon>
        <taxon>Megalurothrips</taxon>
    </lineage>
</organism>
<dbReference type="GO" id="GO:0006396">
    <property type="term" value="P:RNA processing"/>
    <property type="evidence" value="ECO:0007669"/>
    <property type="project" value="InterPro"/>
</dbReference>
<accession>A0AAV7XXI1</accession>
<evidence type="ECO:0000256" key="4">
    <source>
        <dbReference type="ARBA" id="ARBA00033763"/>
    </source>
</evidence>
<keyword evidence="2 6" id="KW-0808">Transferase</keyword>
<dbReference type="InterPro" id="IPR025714">
    <property type="entry name" value="Methyltranfer_dom"/>
</dbReference>
<keyword evidence="10" id="KW-1185">Reference proteome</keyword>
<protein>
    <recommendedName>
        <fullName evidence="4">tRNA (uracil(54)-C(5))-methyltransferase</fullName>
        <ecNumber evidence="4">2.1.1.35</ecNumber>
    </recommendedName>
</protein>
<gene>
    <name evidence="9" type="ORF">ONE63_000126</name>
</gene>
<feature type="compositionally biased region" description="Low complexity" evidence="7">
    <location>
        <begin position="719"/>
        <end position="728"/>
    </location>
</feature>
<feature type="region of interest" description="Disordered" evidence="7">
    <location>
        <begin position="606"/>
        <end position="764"/>
    </location>
</feature>
<evidence type="ECO:0000313" key="10">
    <source>
        <dbReference type="Proteomes" id="UP001075354"/>
    </source>
</evidence>
<dbReference type="CDD" id="cd02440">
    <property type="entry name" value="AdoMet_MTases"/>
    <property type="match status" value="1"/>
</dbReference>
<dbReference type="Proteomes" id="UP001075354">
    <property type="component" value="Chromosome 1"/>
</dbReference>
<evidence type="ECO:0000313" key="9">
    <source>
        <dbReference type="EMBL" id="KAJ1531446.1"/>
    </source>
</evidence>
<dbReference type="EC" id="2.1.1.35" evidence="4"/>